<proteinExistence type="predicted"/>
<accession>A0AAD3DES1</accession>
<dbReference type="AlphaFoldDB" id="A0AAD3DES1"/>
<sequence length="587" mass="66339">MNSSNAPASTSATLSKRKRTTVVTPEKKIQKKINRNRCDRIPNTKDVEEQSKSMVVETNSSSSDEICDYSNGDAEKDITKLEENQYGESKVSSSSFDNLERDVIDLTETGDEKDSEKSNTVAAKQQKANIVSPWESALSQMMKLTNDEITLLKDVQADINSSEVKQEDEMESSSAERCGAETIHKKRDTMKKELSSESLPDLVSSHPKCKSDADEEDDSNNEHGSSGIYDSDTSNEALPDLVPSKPETDADEINDGTDLPENYAMKPVLRRSPRRNRNNEGNVEDVHVKDISDQSIQGNEEMSNEGDEEDQDADYQRDVEIQQNLINLFKDLPRKRCKNADKKWKALFTTKEKRKLVRIRQMKKELSDFYPKSDTHGESISYWDIKNKYIATSSRLVPVDIVERSDKDQNQSVLDAIAFLSRPEEELKEHAKNSVFFAPEHSSGNYTGAVNIYRKFCGIIDEGMKADDIIALMVGGKKGLKKVFFGVVEDSTLLIKSPEACREMGLPATKLLNRTPDPRFNGVILRNVRWMRYGLTRELPRQKNNVVGWLCENAGSWYSMPKKNEENMEILSSTEFIDSTYPISLSI</sequence>
<feature type="region of interest" description="Disordered" evidence="1">
    <location>
        <begin position="1"/>
        <end position="95"/>
    </location>
</feature>
<organism evidence="2 3">
    <name type="scientific">Chaetoceros tenuissimus</name>
    <dbReference type="NCBI Taxonomy" id="426638"/>
    <lineage>
        <taxon>Eukaryota</taxon>
        <taxon>Sar</taxon>
        <taxon>Stramenopiles</taxon>
        <taxon>Ochrophyta</taxon>
        <taxon>Bacillariophyta</taxon>
        <taxon>Coscinodiscophyceae</taxon>
        <taxon>Chaetocerotophycidae</taxon>
        <taxon>Chaetocerotales</taxon>
        <taxon>Chaetocerotaceae</taxon>
        <taxon>Chaetoceros</taxon>
    </lineage>
</organism>
<feature type="compositionally biased region" description="Low complexity" evidence="1">
    <location>
        <begin position="1"/>
        <end position="14"/>
    </location>
</feature>
<feature type="region of interest" description="Disordered" evidence="1">
    <location>
        <begin position="107"/>
        <end position="127"/>
    </location>
</feature>
<feature type="compositionally biased region" description="Basic and acidic residues" evidence="1">
    <location>
        <begin position="73"/>
        <end position="83"/>
    </location>
</feature>
<name>A0AAD3DES1_9STRA</name>
<evidence type="ECO:0000256" key="1">
    <source>
        <dbReference type="SAM" id="MobiDB-lite"/>
    </source>
</evidence>
<dbReference type="EMBL" id="BLLK01000075">
    <property type="protein sequence ID" value="GFH61971.1"/>
    <property type="molecule type" value="Genomic_DNA"/>
</dbReference>
<keyword evidence="3" id="KW-1185">Reference proteome</keyword>
<gene>
    <name evidence="2" type="ORF">CTEN210_18447</name>
</gene>
<dbReference type="Proteomes" id="UP001054902">
    <property type="component" value="Unassembled WGS sequence"/>
</dbReference>
<feature type="compositionally biased region" description="Basic and acidic residues" evidence="1">
    <location>
        <begin position="36"/>
        <end position="51"/>
    </location>
</feature>
<feature type="region of interest" description="Disordered" evidence="1">
    <location>
        <begin position="161"/>
        <end position="313"/>
    </location>
</feature>
<feature type="compositionally biased region" description="Acidic residues" evidence="1">
    <location>
        <begin position="302"/>
        <end position="313"/>
    </location>
</feature>
<feature type="compositionally biased region" description="Polar residues" evidence="1">
    <location>
        <begin position="118"/>
        <end position="127"/>
    </location>
</feature>
<feature type="compositionally biased region" description="Basic and acidic residues" evidence="1">
    <location>
        <begin position="107"/>
        <end position="117"/>
    </location>
</feature>
<feature type="compositionally biased region" description="Polar residues" evidence="1">
    <location>
        <begin position="52"/>
        <end position="64"/>
    </location>
</feature>
<reference evidence="2 3" key="1">
    <citation type="journal article" date="2021" name="Sci. Rep.">
        <title>The genome of the diatom Chaetoceros tenuissimus carries an ancient integrated fragment of an extant virus.</title>
        <authorList>
            <person name="Hongo Y."/>
            <person name="Kimura K."/>
            <person name="Takaki Y."/>
            <person name="Yoshida Y."/>
            <person name="Baba S."/>
            <person name="Kobayashi G."/>
            <person name="Nagasaki K."/>
            <person name="Hano T."/>
            <person name="Tomaru Y."/>
        </authorList>
    </citation>
    <scope>NUCLEOTIDE SEQUENCE [LARGE SCALE GENOMIC DNA]</scope>
    <source>
        <strain evidence="2 3">NIES-3715</strain>
    </source>
</reference>
<feature type="compositionally biased region" description="Polar residues" evidence="1">
    <location>
        <begin position="86"/>
        <end position="95"/>
    </location>
</feature>
<protein>
    <submittedName>
        <fullName evidence="2">Uncharacterized protein</fullName>
    </submittedName>
</protein>
<evidence type="ECO:0000313" key="3">
    <source>
        <dbReference type="Proteomes" id="UP001054902"/>
    </source>
</evidence>
<comment type="caution">
    <text evidence="2">The sequence shown here is derived from an EMBL/GenBank/DDBJ whole genome shotgun (WGS) entry which is preliminary data.</text>
</comment>
<evidence type="ECO:0000313" key="2">
    <source>
        <dbReference type="EMBL" id="GFH61971.1"/>
    </source>
</evidence>